<evidence type="ECO:0000256" key="9">
    <source>
        <dbReference type="ARBA" id="ARBA00023237"/>
    </source>
</evidence>
<dbReference type="PROSITE" id="PS52016">
    <property type="entry name" value="TONB_DEPENDENT_REC_3"/>
    <property type="match status" value="1"/>
</dbReference>
<keyword evidence="9 10" id="KW-0998">Cell outer membrane</keyword>
<dbReference type="InterPro" id="IPR000531">
    <property type="entry name" value="Beta-barrel_TonB"/>
</dbReference>
<evidence type="ECO:0000256" key="4">
    <source>
        <dbReference type="ARBA" id="ARBA00022692"/>
    </source>
</evidence>
<feature type="signal peptide" evidence="13">
    <location>
        <begin position="1"/>
        <end position="45"/>
    </location>
</feature>
<keyword evidence="8 16" id="KW-0675">Receptor</keyword>
<keyword evidence="17" id="KW-1185">Reference proteome</keyword>
<keyword evidence="3 10" id="KW-1134">Transmembrane beta strand</keyword>
<evidence type="ECO:0000256" key="13">
    <source>
        <dbReference type="SAM" id="SignalP"/>
    </source>
</evidence>
<evidence type="ECO:0000256" key="12">
    <source>
        <dbReference type="SAM" id="MobiDB-lite"/>
    </source>
</evidence>
<feature type="region of interest" description="Disordered" evidence="12">
    <location>
        <begin position="1"/>
        <end position="20"/>
    </location>
</feature>
<dbReference type="GO" id="GO:0015344">
    <property type="term" value="F:siderophore uptake transmembrane transporter activity"/>
    <property type="evidence" value="ECO:0007669"/>
    <property type="project" value="TreeGrafter"/>
</dbReference>
<dbReference type="PANTHER" id="PTHR30069">
    <property type="entry name" value="TONB-DEPENDENT OUTER MEMBRANE RECEPTOR"/>
    <property type="match status" value="1"/>
</dbReference>
<proteinExistence type="inferred from homology"/>
<dbReference type="GO" id="GO:0044718">
    <property type="term" value="P:siderophore transmembrane transport"/>
    <property type="evidence" value="ECO:0007669"/>
    <property type="project" value="TreeGrafter"/>
</dbReference>
<dbReference type="Pfam" id="PF07715">
    <property type="entry name" value="Plug"/>
    <property type="match status" value="1"/>
</dbReference>
<name>A0A4U8TEI5_9HELI</name>
<dbReference type="InterPro" id="IPR036942">
    <property type="entry name" value="Beta-barrel_TonB_sf"/>
</dbReference>
<comment type="caution">
    <text evidence="16">The sequence shown here is derived from an EMBL/GenBank/DDBJ whole genome shotgun (WGS) entry which is preliminary data.</text>
</comment>
<comment type="subcellular location">
    <subcellularLocation>
        <location evidence="1 10">Cell outer membrane</location>
        <topology evidence="1 10">Multi-pass membrane protein</topology>
    </subcellularLocation>
</comment>
<keyword evidence="5 13" id="KW-0732">Signal</keyword>
<dbReference type="SUPFAM" id="SSF56935">
    <property type="entry name" value="Porins"/>
    <property type="match status" value="1"/>
</dbReference>
<dbReference type="STRING" id="1677920.LS71_04685"/>
<keyword evidence="7 10" id="KW-0472">Membrane</keyword>
<evidence type="ECO:0000259" key="14">
    <source>
        <dbReference type="Pfam" id="PF00593"/>
    </source>
</evidence>
<dbReference type="Gene3D" id="2.170.130.10">
    <property type="entry name" value="TonB-dependent receptor, plug domain"/>
    <property type="match status" value="1"/>
</dbReference>
<feature type="compositionally biased region" description="Polar residues" evidence="12">
    <location>
        <begin position="1"/>
        <end position="15"/>
    </location>
</feature>
<sequence length="693" mass="77549">MQPSNTQNHTAQSHKAQSHKASFKKSMLMLTWGAMISALCANALAAQEDKDNRIYDLGRIEQVSKSSPGANTTVSTITEADISKTMSNDVAQALRYTPGVFYAPAGYGQGAQRGEPGIQIRGFGRTSIGLFLDGVPVHSIYDNNTDFAQFNTFGISEIAVSKGYTSPLYGMNTLGGAINVITSKPKDKLEVMGRVGFVSNNEKQIALSVGSNMGKYYMQASYAFTDRDSLNFSRNFTETINEPDRDKKRNSYYKNHTMRAKVGYQADENNEYSLNFIYQKGEKGGLVNVNSVGPVWDWPNYDKITAYYLGQTQISDKLSLNSKVYYDSFYNDLRMVRRGNGSAWGDRSVYDDYSIGGIFTLGYDFDADKRFNMGVNLRNDNHKNNDYGANSEAAGSTDLSDFSTSIFAEYAQRLNSIFRFALNGSYDRNDVLSVSIADEPNAGKPVQQGWTLQGIMYANAGDYSTFHLTIGKKSKLINLRNRYSTIWGSTVRNPNLQPESGINYEVGYDLDYQSTKFTLAAFYNDMNNMFGTKQVDGSLCSNPTTQNGVTYCSQYVNIAQGYSYGSEVSFQQGLFDERLSFGANYTFTKRVAESGETRAQLGYPSHIVNGNITLAPLKQFDISALATYQDKMWITQSTQNKDIFLVDIKANYRPIDSLQLSVGAYNLLDRNYYYYAGYYQAGRRIYASIEYRF</sequence>
<dbReference type="RefSeq" id="WP_034354345.1">
    <property type="nucleotide sequence ID" value="NZ_JRPR02000001.1"/>
</dbReference>
<keyword evidence="4 10" id="KW-0812">Transmembrane</keyword>
<evidence type="ECO:0000256" key="1">
    <source>
        <dbReference type="ARBA" id="ARBA00004571"/>
    </source>
</evidence>
<keyword evidence="6 11" id="KW-0798">TonB box</keyword>
<evidence type="ECO:0000256" key="11">
    <source>
        <dbReference type="RuleBase" id="RU003357"/>
    </source>
</evidence>
<evidence type="ECO:0000256" key="10">
    <source>
        <dbReference type="PROSITE-ProRule" id="PRU01360"/>
    </source>
</evidence>
<dbReference type="Proteomes" id="UP000029733">
    <property type="component" value="Unassembled WGS sequence"/>
</dbReference>
<organism evidence="16 17">
    <name type="scientific">Helicobacter jaachi</name>
    <dbReference type="NCBI Taxonomy" id="1677920"/>
    <lineage>
        <taxon>Bacteria</taxon>
        <taxon>Pseudomonadati</taxon>
        <taxon>Campylobacterota</taxon>
        <taxon>Epsilonproteobacteria</taxon>
        <taxon>Campylobacterales</taxon>
        <taxon>Helicobacteraceae</taxon>
        <taxon>Helicobacter</taxon>
    </lineage>
</organism>
<dbReference type="PROSITE" id="PS01156">
    <property type="entry name" value="TONB_DEPENDENT_REC_2"/>
    <property type="match status" value="1"/>
</dbReference>
<evidence type="ECO:0000313" key="17">
    <source>
        <dbReference type="Proteomes" id="UP000029733"/>
    </source>
</evidence>
<dbReference type="InterPro" id="IPR039426">
    <property type="entry name" value="TonB-dep_rcpt-like"/>
</dbReference>
<dbReference type="EMBL" id="JRPR02000001">
    <property type="protein sequence ID" value="TLD97758.1"/>
    <property type="molecule type" value="Genomic_DNA"/>
</dbReference>
<evidence type="ECO:0000256" key="6">
    <source>
        <dbReference type="ARBA" id="ARBA00023077"/>
    </source>
</evidence>
<dbReference type="InterPro" id="IPR010917">
    <property type="entry name" value="TonB_rcpt_CS"/>
</dbReference>
<reference evidence="16 17" key="1">
    <citation type="journal article" date="2014" name="Genome Announc.">
        <title>Draft genome sequences of eight enterohepatic helicobacter species isolated from both laboratory and wild rodents.</title>
        <authorList>
            <person name="Sheh A."/>
            <person name="Shen Z."/>
            <person name="Fox J.G."/>
        </authorList>
    </citation>
    <scope>NUCLEOTIDE SEQUENCE [LARGE SCALE GENOMIC DNA]</scope>
    <source>
        <strain evidence="16 17">MIT 09-6949</strain>
    </source>
</reference>
<evidence type="ECO:0000256" key="7">
    <source>
        <dbReference type="ARBA" id="ARBA00023136"/>
    </source>
</evidence>
<dbReference type="InterPro" id="IPR012910">
    <property type="entry name" value="Plug_dom"/>
</dbReference>
<dbReference type="PANTHER" id="PTHR30069:SF29">
    <property type="entry name" value="HEMOGLOBIN AND HEMOGLOBIN-HAPTOGLOBIN-BINDING PROTEIN 1-RELATED"/>
    <property type="match status" value="1"/>
</dbReference>
<dbReference type="InterPro" id="IPR037066">
    <property type="entry name" value="Plug_dom_sf"/>
</dbReference>
<evidence type="ECO:0000256" key="3">
    <source>
        <dbReference type="ARBA" id="ARBA00022452"/>
    </source>
</evidence>
<dbReference type="AlphaFoldDB" id="A0A4U8TEI5"/>
<dbReference type="OrthoDB" id="9800913at2"/>
<dbReference type="Pfam" id="PF00593">
    <property type="entry name" value="TonB_dep_Rec_b-barrel"/>
    <property type="match status" value="1"/>
</dbReference>
<feature type="domain" description="TonB-dependent receptor-like beta-barrel" evidence="14">
    <location>
        <begin position="246"/>
        <end position="667"/>
    </location>
</feature>
<evidence type="ECO:0000259" key="15">
    <source>
        <dbReference type="Pfam" id="PF07715"/>
    </source>
</evidence>
<accession>A0A4U8TEI5</accession>
<evidence type="ECO:0000256" key="8">
    <source>
        <dbReference type="ARBA" id="ARBA00023170"/>
    </source>
</evidence>
<feature type="chain" id="PRO_5020310598" evidence="13">
    <location>
        <begin position="46"/>
        <end position="693"/>
    </location>
</feature>
<evidence type="ECO:0000256" key="5">
    <source>
        <dbReference type="ARBA" id="ARBA00022729"/>
    </source>
</evidence>
<dbReference type="Gene3D" id="2.40.170.20">
    <property type="entry name" value="TonB-dependent receptor, beta-barrel domain"/>
    <property type="match status" value="1"/>
</dbReference>
<dbReference type="GO" id="GO:0009279">
    <property type="term" value="C:cell outer membrane"/>
    <property type="evidence" value="ECO:0007669"/>
    <property type="project" value="UniProtKB-SubCell"/>
</dbReference>
<keyword evidence="2 10" id="KW-0813">Transport</keyword>
<feature type="domain" description="TonB-dependent receptor plug" evidence="15">
    <location>
        <begin position="72"/>
        <end position="177"/>
    </location>
</feature>
<comment type="similarity">
    <text evidence="10 11">Belongs to the TonB-dependent receptor family.</text>
</comment>
<gene>
    <name evidence="16" type="ORF">LS71_003225</name>
</gene>
<evidence type="ECO:0000256" key="2">
    <source>
        <dbReference type="ARBA" id="ARBA00022448"/>
    </source>
</evidence>
<evidence type="ECO:0000313" key="16">
    <source>
        <dbReference type="EMBL" id="TLD97758.1"/>
    </source>
</evidence>
<protein>
    <submittedName>
        <fullName evidence="16">TonB-dependent receptor</fullName>
    </submittedName>
</protein>